<dbReference type="SUPFAM" id="SSF55957">
    <property type="entry name" value="Phosphoglucomutase, C-terminal domain"/>
    <property type="match status" value="1"/>
</dbReference>
<proteinExistence type="inferred from homology"/>
<evidence type="ECO:0000256" key="8">
    <source>
        <dbReference type="ARBA" id="ARBA00022723"/>
    </source>
</evidence>
<dbReference type="InterPro" id="IPR016055">
    <property type="entry name" value="A-D-PHexomutase_a/b/a-I/II/III"/>
</dbReference>
<organism evidence="16 17">
    <name type="scientific">Pectobacterium carotovorum</name>
    <name type="common">Erwinia carotovora</name>
    <dbReference type="NCBI Taxonomy" id="554"/>
    <lineage>
        <taxon>Bacteria</taxon>
        <taxon>Pseudomonadati</taxon>
        <taxon>Pseudomonadota</taxon>
        <taxon>Gammaproteobacteria</taxon>
        <taxon>Enterobacterales</taxon>
        <taxon>Pectobacteriaceae</taxon>
        <taxon>Pectobacterium</taxon>
    </lineage>
</organism>
<evidence type="ECO:0000259" key="13">
    <source>
        <dbReference type="Pfam" id="PF02878"/>
    </source>
</evidence>
<evidence type="ECO:0000256" key="9">
    <source>
        <dbReference type="ARBA" id="ARBA00022842"/>
    </source>
</evidence>
<evidence type="ECO:0000259" key="14">
    <source>
        <dbReference type="Pfam" id="PF02879"/>
    </source>
</evidence>
<dbReference type="InterPro" id="IPR005845">
    <property type="entry name" value="A-D-PHexomutase_a/b/a-II"/>
</dbReference>
<feature type="domain" description="Alpha-D-phosphohexomutase alpha/beta/alpha" evidence="14">
    <location>
        <begin position="153"/>
        <end position="257"/>
    </location>
</feature>
<dbReference type="GO" id="GO:0004615">
    <property type="term" value="F:phosphomannomutase activity"/>
    <property type="evidence" value="ECO:0007669"/>
    <property type="project" value="UniProtKB-EC"/>
</dbReference>
<dbReference type="GO" id="GO:0000287">
    <property type="term" value="F:magnesium ion binding"/>
    <property type="evidence" value="ECO:0007669"/>
    <property type="project" value="InterPro"/>
</dbReference>
<dbReference type="Gene3D" id="3.30.310.50">
    <property type="entry name" value="Alpha-D-phosphohexomutase, C-terminal domain"/>
    <property type="match status" value="1"/>
</dbReference>
<dbReference type="PRINTS" id="PR00509">
    <property type="entry name" value="PGMPMM"/>
</dbReference>
<evidence type="ECO:0000259" key="12">
    <source>
        <dbReference type="Pfam" id="PF00408"/>
    </source>
</evidence>
<evidence type="ECO:0000313" key="17">
    <source>
        <dbReference type="Proteomes" id="UP000283655"/>
    </source>
</evidence>
<dbReference type="InterPro" id="IPR005841">
    <property type="entry name" value="Alpha-D-phosphohexomutase_SF"/>
</dbReference>
<dbReference type="InterPro" id="IPR005844">
    <property type="entry name" value="A-D-PHexomutase_a/b/a-I"/>
</dbReference>
<accession>A0A419AX68</accession>
<evidence type="ECO:0000256" key="2">
    <source>
        <dbReference type="ARBA" id="ARBA00001946"/>
    </source>
</evidence>
<keyword evidence="8 11" id="KW-0479">Metal-binding</keyword>
<dbReference type="Pfam" id="PF02880">
    <property type="entry name" value="PGM_PMM_III"/>
    <property type="match status" value="1"/>
</dbReference>
<dbReference type="Pfam" id="PF00408">
    <property type="entry name" value="PGM_PMM_IV"/>
    <property type="match status" value="1"/>
</dbReference>
<comment type="similarity">
    <text evidence="4 11">Belongs to the phosphohexose mutase family.</text>
</comment>
<dbReference type="Pfam" id="PF02879">
    <property type="entry name" value="PGM_PMM_II"/>
    <property type="match status" value="1"/>
</dbReference>
<feature type="domain" description="Alpha-D-phosphohexomutase alpha/beta/alpha" evidence="15">
    <location>
        <begin position="263"/>
        <end position="370"/>
    </location>
</feature>
<dbReference type="PANTHER" id="PTHR43771">
    <property type="entry name" value="PHOSPHOMANNOMUTASE"/>
    <property type="match status" value="1"/>
</dbReference>
<feature type="domain" description="Alpha-D-phosphohexomutase C-terminal" evidence="12">
    <location>
        <begin position="378"/>
        <end position="439"/>
    </location>
</feature>
<evidence type="ECO:0000256" key="5">
    <source>
        <dbReference type="ARBA" id="ARBA00012730"/>
    </source>
</evidence>
<dbReference type="EC" id="5.4.2.8" evidence="5"/>
<dbReference type="InterPro" id="IPR005843">
    <property type="entry name" value="A-D-PHexomutase_C"/>
</dbReference>
<comment type="pathway">
    <text evidence="3">Nucleotide-sugar biosynthesis; GDP-alpha-D-mannose biosynthesis; alpha-D-mannose 1-phosphate from D-fructose 6-phosphate: step 2/2.</text>
</comment>
<evidence type="ECO:0000256" key="10">
    <source>
        <dbReference type="ARBA" id="ARBA00023235"/>
    </source>
</evidence>
<dbReference type="EMBL" id="QZDH01000018">
    <property type="protein sequence ID" value="RJL51956.1"/>
    <property type="molecule type" value="Genomic_DNA"/>
</dbReference>
<evidence type="ECO:0000256" key="4">
    <source>
        <dbReference type="ARBA" id="ARBA00010231"/>
    </source>
</evidence>
<feature type="domain" description="Alpha-D-phosphohexomutase alpha/beta/alpha" evidence="13">
    <location>
        <begin position="7"/>
        <end position="126"/>
    </location>
</feature>
<gene>
    <name evidence="16" type="ORF">D5071_09095</name>
</gene>
<keyword evidence="10 16" id="KW-0413">Isomerase</keyword>
<dbReference type="NCBIfam" id="NF011943">
    <property type="entry name" value="PRK15414.1"/>
    <property type="match status" value="1"/>
</dbReference>
<dbReference type="CDD" id="cd03089">
    <property type="entry name" value="PMM_PGM"/>
    <property type="match status" value="1"/>
</dbReference>
<comment type="catalytic activity">
    <reaction evidence="1">
        <text>alpha-D-mannose 1-phosphate = D-mannose 6-phosphate</text>
        <dbReference type="Rhea" id="RHEA:11140"/>
        <dbReference type="ChEBI" id="CHEBI:58409"/>
        <dbReference type="ChEBI" id="CHEBI:58735"/>
        <dbReference type="EC" id="5.4.2.8"/>
    </reaction>
</comment>
<keyword evidence="9 11" id="KW-0460">Magnesium</keyword>
<evidence type="ECO:0000313" key="16">
    <source>
        <dbReference type="EMBL" id="RJL51956.1"/>
    </source>
</evidence>
<evidence type="ECO:0000256" key="7">
    <source>
        <dbReference type="ARBA" id="ARBA00022553"/>
    </source>
</evidence>
<name>A0A419AX68_PECCA</name>
<evidence type="ECO:0000259" key="15">
    <source>
        <dbReference type="Pfam" id="PF02880"/>
    </source>
</evidence>
<comment type="caution">
    <text evidence="16">The sequence shown here is derived from an EMBL/GenBank/DDBJ whole genome shotgun (WGS) entry which is preliminary data.</text>
</comment>
<dbReference type="InterPro" id="IPR036900">
    <property type="entry name" value="A-D-PHexomutase_C_sf"/>
</dbReference>
<evidence type="ECO:0000256" key="6">
    <source>
        <dbReference type="ARBA" id="ARBA00021706"/>
    </source>
</evidence>
<keyword evidence="7" id="KW-0597">Phosphoprotein</keyword>
<protein>
    <recommendedName>
        <fullName evidence="6">Phosphomannomutase</fullName>
        <ecNumber evidence="5">5.4.2.8</ecNumber>
    </recommendedName>
</protein>
<dbReference type="Pfam" id="PF02878">
    <property type="entry name" value="PGM_PMM_I"/>
    <property type="match status" value="1"/>
</dbReference>
<dbReference type="GO" id="GO:0005975">
    <property type="term" value="P:carbohydrate metabolic process"/>
    <property type="evidence" value="ECO:0007669"/>
    <property type="project" value="InterPro"/>
</dbReference>
<evidence type="ECO:0000256" key="11">
    <source>
        <dbReference type="RuleBase" id="RU004326"/>
    </source>
</evidence>
<sequence>MEKLTCFKAYDIRGRLDSELNNDVAYRIGRAYGELLKPKRVVVGADVRLTSESLKLSLADGLMDAGVQVLDIGLSGTEEVYFATFHLEVDGGIEVTASHNPIDYNGMKLVCRGAKPISGDTGLRDIQLLAEKNNFSPVQQGSRGSYTKISVLDDYIEHLMGYIKPDNFKPMKLVINSGNGAAGHIIDALEEQFNKLNMPVTFIKVHHEADGSFPNGIPNPLLPECRKDTSDAVIAHSADMGIAFDGDFDRCFLFNHLGEFIEGYYIVGLLADAFLQKEPGEKIIHDPRLSWNTIDIVNSHQGTPVMSKTGHAFIKERMRQEDAIYGGEMSAHHYFRSFAYCDSGMIPWLLVAELLCVKNKSLRDLVSERMLAYPASGEINSTLSEPAKAIERVKSAYLSEALSIDETDGISLEFEDWRFNLRSSNTEPVVRLNVESKANNALMVEKTDEILSLLRQ</sequence>
<dbReference type="Proteomes" id="UP000283655">
    <property type="component" value="Unassembled WGS sequence"/>
</dbReference>
<dbReference type="RefSeq" id="WP_119873509.1">
    <property type="nucleotide sequence ID" value="NZ_QZDH01000018.1"/>
</dbReference>
<reference evidence="16 17" key="1">
    <citation type="submission" date="2018-09" db="EMBL/GenBank/DDBJ databases">
        <title>Phylogenetic diversity of Pectobacterium and Dickeya strains causing blackleg disease of potato in Morocco.</title>
        <authorList>
            <person name="Oulghazi S."/>
            <person name="Moumni M."/>
            <person name="Faure D."/>
        </authorList>
    </citation>
    <scope>NUCLEOTIDE SEQUENCE [LARGE SCALE GENOMIC DNA]</scope>
    <source>
        <strain evidence="16 17">S1.15.11.2D</strain>
    </source>
</reference>
<dbReference type="PANTHER" id="PTHR43771:SF1">
    <property type="entry name" value="PHOSPHOMANNOMUTASE"/>
    <property type="match status" value="1"/>
</dbReference>
<dbReference type="PROSITE" id="PS00710">
    <property type="entry name" value="PGM_PMM"/>
    <property type="match status" value="1"/>
</dbReference>
<evidence type="ECO:0000256" key="1">
    <source>
        <dbReference type="ARBA" id="ARBA00000586"/>
    </source>
</evidence>
<evidence type="ECO:0000256" key="3">
    <source>
        <dbReference type="ARBA" id="ARBA00004699"/>
    </source>
</evidence>
<dbReference type="AlphaFoldDB" id="A0A419AX68"/>
<dbReference type="InterPro" id="IPR005846">
    <property type="entry name" value="A-D-PHexomutase_a/b/a-III"/>
</dbReference>
<dbReference type="Gene3D" id="3.40.120.10">
    <property type="entry name" value="Alpha-D-Glucose-1,6-Bisphosphate, subunit A, domain 3"/>
    <property type="match status" value="3"/>
</dbReference>
<comment type="cofactor">
    <cofactor evidence="2">
        <name>Mg(2+)</name>
        <dbReference type="ChEBI" id="CHEBI:18420"/>
    </cofactor>
</comment>
<dbReference type="InterPro" id="IPR016066">
    <property type="entry name" value="A-D-PHexomutase_CS"/>
</dbReference>
<dbReference type="SUPFAM" id="SSF53738">
    <property type="entry name" value="Phosphoglucomutase, first 3 domains"/>
    <property type="match status" value="3"/>
</dbReference>